<gene>
    <name evidence="3" type="ORF">DES51_105262</name>
</gene>
<evidence type="ECO:0000256" key="1">
    <source>
        <dbReference type="SAM" id="MobiDB-lite"/>
    </source>
</evidence>
<organism evidence="3 4">
    <name type="scientific">Dielma fastidiosa</name>
    <dbReference type="NCBI Taxonomy" id="1034346"/>
    <lineage>
        <taxon>Bacteria</taxon>
        <taxon>Bacillati</taxon>
        <taxon>Bacillota</taxon>
        <taxon>Erysipelotrichia</taxon>
        <taxon>Erysipelotrichales</taxon>
        <taxon>Erysipelotrichaceae</taxon>
        <taxon>Dielma</taxon>
    </lineage>
</organism>
<comment type="caution">
    <text evidence="3">The sequence shown here is derived from an EMBL/GenBank/DDBJ whole genome shotgun (WGS) entry which is preliminary data.</text>
</comment>
<feature type="region of interest" description="Disordered" evidence="1">
    <location>
        <begin position="98"/>
        <end position="117"/>
    </location>
</feature>
<dbReference type="RefSeq" id="WP_110370611.1">
    <property type="nucleotide sequence ID" value="NZ_QJKH01000005.1"/>
</dbReference>
<dbReference type="Proteomes" id="UP000247612">
    <property type="component" value="Unassembled WGS sequence"/>
</dbReference>
<feature type="transmembrane region" description="Helical" evidence="2">
    <location>
        <begin position="21"/>
        <end position="40"/>
    </location>
</feature>
<dbReference type="EMBL" id="QJKH01000005">
    <property type="protein sequence ID" value="PXX79787.1"/>
    <property type="molecule type" value="Genomic_DNA"/>
</dbReference>
<keyword evidence="2" id="KW-0812">Transmembrane</keyword>
<accession>A0A318LDR6</accession>
<keyword evidence="2" id="KW-0472">Membrane</keyword>
<reference evidence="3 4" key="1">
    <citation type="submission" date="2018-05" db="EMBL/GenBank/DDBJ databases">
        <title>Genomic Encyclopedia of Type Strains, Phase IV (KMG-IV): sequencing the most valuable type-strain genomes for metagenomic binning, comparative biology and taxonomic classification.</title>
        <authorList>
            <person name="Goeker M."/>
        </authorList>
    </citation>
    <scope>NUCLEOTIDE SEQUENCE [LARGE SCALE GENOMIC DNA]</scope>
    <source>
        <strain evidence="3 4">JC118</strain>
    </source>
</reference>
<sequence length="117" mass="13317">MFEKIVDMFISFGQRHKRLRFMAVIVLFLVCCGNTLYTYVQGIQKKLRESFLIKEREEISIINRRSYRLTAAALSLCMCLSLTPTVLANQEELPLDQDNTSEAELAESNRGGGVLIP</sequence>
<evidence type="ECO:0000313" key="4">
    <source>
        <dbReference type="Proteomes" id="UP000247612"/>
    </source>
</evidence>
<keyword evidence="4" id="KW-1185">Reference proteome</keyword>
<proteinExistence type="predicted"/>
<keyword evidence="2" id="KW-1133">Transmembrane helix</keyword>
<name>A0A318LDR6_9FIRM</name>
<protein>
    <submittedName>
        <fullName evidence="3">Uncharacterized protein</fullName>
    </submittedName>
</protein>
<dbReference type="AlphaFoldDB" id="A0A318LDR6"/>
<evidence type="ECO:0000313" key="3">
    <source>
        <dbReference type="EMBL" id="PXX79787.1"/>
    </source>
</evidence>
<evidence type="ECO:0000256" key="2">
    <source>
        <dbReference type="SAM" id="Phobius"/>
    </source>
</evidence>